<feature type="compositionally biased region" description="Basic residues" evidence="1">
    <location>
        <begin position="31"/>
        <end position="41"/>
    </location>
</feature>
<dbReference type="AlphaFoldDB" id="A0A1I6ZG88"/>
<dbReference type="EMBL" id="AP017646">
    <property type="protein sequence ID" value="BAW28569.1"/>
    <property type="molecule type" value="Genomic_DNA"/>
</dbReference>
<keyword evidence="5" id="KW-1185">Reference proteome</keyword>
<reference evidence="2 4" key="1">
    <citation type="submission" date="2016-09" db="EMBL/GenBank/DDBJ databases">
        <title>Complete Genome Sequence of Methanosarcina thermophila MT-1.</title>
        <authorList>
            <person name="Kouzuma A."/>
        </authorList>
    </citation>
    <scope>NUCLEOTIDE SEQUENCE [LARGE SCALE GENOMIC DNA]</scope>
    <source>
        <strain evidence="2 4">MT-1</strain>
    </source>
</reference>
<dbReference type="Proteomes" id="UP000265557">
    <property type="component" value="Chromosome"/>
</dbReference>
<name>A0A1I6ZG88_METTE</name>
<proteinExistence type="predicted"/>
<evidence type="ECO:0000313" key="2">
    <source>
        <dbReference type="EMBL" id="BAW28569.1"/>
    </source>
</evidence>
<feature type="region of interest" description="Disordered" evidence="1">
    <location>
        <begin position="19"/>
        <end position="41"/>
    </location>
</feature>
<evidence type="ECO:0000256" key="1">
    <source>
        <dbReference type="SAM" id="MobiDB-lite"/>
    </source>
</evidence>
<feature type="compositionally biased region" description="Basic and acidic residues" evidence="1">
    <location>
        <begin position="19"/>
        <end position="30"/>
    </location>
</feature>
<accession>A0A1I6ZG88</accession>
<dbReference type="Proteomes" id="UP000323733">
    <property type="component" value="Unassembled WGS sequence"/>
</dbReference>
<protein>
    <submittedName>
        <fullName evidence="2">Zinc finger protein 39</fullName>
    </submittedName>
</protein>
<organism evidence="3 5">
    <name type="scientific">Methanosarcina thermophila</name>
    <dbReference type="NCBI Taxonomy" id="2210"/>
    <lineage>
        <taxon>Archaea</taxon>
        <taxon>Methanobacteriati</taxon>
        <taxon>Methanobacteriota</taxon>
        <taxon>Stenosarchaea group</taxon>
        <taxon>Methanomicrobia</taxon>
        <taxon>Methanosarcinales</taxon>
        <taxon>Methanosarcinaceae</taxon>
        <taxon>Methanosarcina</taxon>
    </lineage>
</organism>
<evidence type="ECO:0000313" key="3">
    <source>
        <dbReference type="EMBL" id="SFT61683.1"/>
    </source>
</evidence>
<reference evidence="3 5" key="2">
    <citation type="submission" date="2016-10" db="EMBL/GenBank/DDBJ databases">
        <authorList>
            <person name="Varghese N."/>
            <person name="Submissions S."/>
        </authorList>
    </citation>
    <scope>NUCLEOTIDE SEQUENCE [LARGE SCALE GENOMIC DNA]</scope>
    <source>
        <strain evidence="3 5">DSM 11855</strain>
    </source>
</reference>
<dbReference type="EMBL" id="FPAO01000005">
    <property type="protein sequence ID" value="SFT61683.1"/>
    <property type="molecule type" value="Genomic_DNA"/>
</dbReference>
<evidence type="ECO:0000313" key="5">
    <source>
        <dbReference type="Proteomes" id="UP000323733"/>
    </source>
</evidence>
<accession>A0A3G9CU86</accession>
<sequence>MKYPWIEILEKVEKGQIQETAEKEREEKREGKRKKLVEKRKRIESKSTNRNLLEIFKVNLQ</sequence>
<gene>
    <name evidence="2" type="ORF">MESMT1_0639</name>
    <name evidence="3" type="ORF">SAMN02910340_01451</name>
</gene>
<evidence type="ECO:0000313" key="4">
    <source>
        <dbReference type="Proteomes" id="UP000265557"/>
    </source>
</evidence>